<evidence type="ECO:0008006" key="5">
    <source>
        <dbReference type="Google" id="ProtNLM"/>
    </source>
</evidence>
<organism evidence="3 4">
    <name type="scientific">Basidiobolus meristosporus CBS 931.73</name>
    <dbReference type="NCBI Taxonomy" id="1314790"/>
    <lineage>
        <taxon>Eukaryota</taxon>
        <taxon>Fungi</taxon>
        <taxon>Fungi incertae sedis</taxon>
        <taxon>Zoopagomycota</taxon>
        <taxon>Entomophthoromycotina</taxon>
        <taxon>Basidiobolomycetes</taxon>
        <taxon>Basidiobolales</taxon>
        <taxon>Basidiobolaceae</taxon>
        <taxon>Basidiobolus</taxon>
    </lineage>
</organism>
<reference evidence="3 4" key="1">
    <citation type="submission" date="2016-07" db="EMBL/GenBank/DDBJ databases">
        <title>Pervasive Adenine N6-methylation of Active Genes in Fungi.</title>
        <authorList>
            <consortium name="DOE Joint Genome Institute"/>
            <person name="Mondo S.J."/>
            <person name="Dannebaum R.O."/>
            <person name="Kuo R.C."/>
            <person name="Labutti K."/>
            <person name="Haridas S."/>
            <person name="Kuo A."/>
            <person name="Salamov A."/>
            <person name="Ahrendt S.R."/>
            <person name="Lipzen A."/>
            <person name="Sullivan W."/>
            <person name="Andreopoulos W.B."/>
            <person name="Clum A."/>
            <person name="Lindquist E."/>
            <person name="Daum C."/>
            <person name="Ramamoorthy G.K."/>
            <person name="Gryganskyi A."/>
            <person name="Culley D."/>
            <person name="Magnuson J.K."/>
            <person name="James T.Y."/>
            <person name="O'Malley M.A."/>
            <person name="Stajich J.E."/>
            <person name="Spatafora J.W."/>
            <person name="Visel A."/>
            <person name="Grigoriev I.V."/>
        </authorList>
    </citation>
    <scope>NUCLEOTIDE SEQUENCE [LARGE SCALE GENOMIC DNA]</scope>
    <source>
        <strain evidence="3 4">CBS 931.73</strain>
    </source>
</reference>
<protein>
    <recommendedName>
        <fullName evidence="5">Dynamitin</fullName>
    </recommendedName>
</protein>
<keyword evidence="4" id="KW-1185">Reference proteome</keyword>
<sequence>MDKGNGLSHSSLLKQVQLLKSGLGRIGQGLDKHTLNPEAGLLYDKMDSFTLEKDLNQEAEETRKPDEHVDTMNAIELEPRLKALERLVGTQGLESESSQDLVAMVAQLRKQLNLFTDGPQLDLVERRVKTVQSELQRLAEIQKKDPEYCVVNKDSESRLERLHQVVQKIDPLVTLTPSLLTRLSSLQSLHLEVNHVAESIRSMSQEQKKIEEEESGLSEIFKNLQASLDENTITLQRNIETIDMRIGDLVERLHNLNP</sequence>
<dbReference type="FunCoup" id="A0A1Y1X8N8">
    <property type="interactions" value="30"/>
</dbReference>
<evidence type="ECO:0000256" key="2">
    <source>
        <dbReference type="ARBA" id="ARBA00022490"/>
    </source>
</evidence>
<dbReference type="AlphaFoldDB" id="A0A1Y1X8N8"/>
<evidence type="ECO:0000313" key="3">
    <source>
        <dbReference type="EMBL" id="ORX81714.1"/>
    </source>
</evidence>
<dbReference type="InterPro" id="IPR028133">
    <property type="entry name" value="Dynamitin"/>
</dbReference>
<evidence type="ECO:0000256" key="1">
    <source>
        <dbReference type="ARBA" id="ARBA00004496"/>
    </source>
</evidence>
<dbReference type="PANTHER" id="PTHR15346">
    <property type="entry name" value="DYNACTIN SUBUNIT"/>
    <property type="match status" value="1"/>
</dbReference>
<dbReference type="STRING" id="1314790.A0A1Y1X8N8"/>
<dbReference type="Proteomes" id="UP000193498">
    <property type="component" value="Unassembled WGS sequence"/>
</dbReference>
<dbReference type="OrthoDB" id="4977at2759"/>
<dbReference type="GO" id="GO:0005869">
    <property type="term" value="C:dynactin complex"/>
    <property type="evidence" value="ECO:0007669"/>
    <property type="project" value="InterPro"/>
</dbReference>
<evidence type="ECO:0000313" key="4">
    <source>
        <dbReference type="Proteomes" id="UP000193498"/>
    </source>
</evidence>
<comment type="caution">
    <text evidence="3">The sequence shown here is derived from an EMBL/GenBank/DDBJ whole genome shotgun (WGS) entry which is preliminary data.</text>
</comment>
<keyword evidence="2" id="KW-0963">Cytoplasm</keyword>
<dbReference type="GO" id="GO:0007017">
    <property type="term" value="P:microtubule-based process"/>
    <property type="evidence" value="ECO:0007669"/>
    <property type="project" value="InterPro"/>
</dbReference>
<dbReference type="Pfam" id="PF04912">
    <property type="entry name" value="Dynamitin"/>
    <property type="match status" value="1"/>
</dbReference>
<name>A0A1Y1X8N8_9FUNG</name>
<dbReference type="EMBL" id="MCFE01000694">
    <property type="protein sequence ID" value="ORX81714.1"/>
    <property type="molecule type" value="Genomic_DNA"/>
</dbReference>
<gene>
    <name evidence="3" type="ORF">K493DRAFT_307996</name>
</gene>
<dbReference type="GO" id="GO:0005737">
    <property type="term" value="C:cytoplasm"/>
    <property type="evidence" value="ECO:0007669"/>
    <property type="project" value="UniProtKB-SubCell"/>
</dbReference>
<dbReference type="InParanoid" id="A0A1Y1X8N8"/>
<accession>A0A1Y1X8N8</accession>
<comment type="subcellular location">
    <subcellularLocation>
        <location evidence="1">Cytoplasm</location>
    </subcellularLocation>
</comment>
<proteinExistence type="predicted"/>